<dbReference type="InterPro" id="IPR039072">
    <property type="entry name" value="ATP_synth_I_Bacilli"/>
</dbReference>
<dbReference type="RefSeq" id="WP_097156804.1">
    <property type="nucleotide sequence ID" value="NZ_JBEPMQ010000012.1"/>
</dbReference>
<dbReference type="Pfam" id="PF03899">
    <property type="entry name" value="ATP-synt_I"/>
    <property type="match status" value="1"/>
</dbReference>
<evidence type="ECO:0000256" key="4">
    <source>
        <dbReference type="ARBA" id="ARBA00022989"/>
    </source>
</evidence>
<evidence type="ECO:0000256" key="2">
    <source>
        <dbReference type="ARBA" id="ARBA00022475"/>
    </source>
</evidence>
<feature type="transmembrane region" description="Helical" evidence="6">
    <location>
        <begin position="12"/>
        <end position="28"/>
    </location>
</feature>
<dbReference type="AlphaFoldDB" id="A0A285CHA5"/>
<dbReference type="PANTHER" id="PTHR40035">
    <property type="entry name" value="ATP SYNTHASE PROTEIN I"/>
    <property type="match status" value="1"/>
</dbReference>
<dbReference type="PANTHER" id="PTHR40035:SF1">
    <property type="entry name" value="ATP SYNTHASE PROTEIN I"/>
    <property type="match status" value="1"/>
</dbReference>
<protein>
    <submittedName>
        <fullName evidence="7">ATP synthase protein I</fullName>
    </submittedName>
</protein>
<keyword evidence="4 6" id="KW-1133">Transmembrane helix</keyword>
<evidence type="ECO:0000256" key="6">
    <source>
        <dbReference type="SAM" id="Phobius"/>
    </source>
</evidence>
<name>A0A285CHA5_9BACI</name>
<evidence type="ECO:0000313" key="8">
    <source>
        <dbReference type="Proteomes" id="UP000219546"/>
    </source>
</evidence>
<feature type="transmembrane region" description="Helical" evidence="6">
    <location>
        <begin position="34"/>
        <end position="53"/>
    </location>
</feature>
<reference evidence="7 8" key="1">
    <citation type="submission" date="2017-08" db="EMBL/GenBank/DDBJ databases">
        <authorList>
            <person name="de Groot N.N."/>
        </authorList>
    </citation>
    <scope>NUCLEOTIDE SEQUENCE [LARGE SCALE GENOMIC DNA]</scope>
    <source>
        <strain evidence="7 8">JC228</strain>
    </source>
</reference>
<feature type="transmembrane region" description="Helical" evidence="6">
    <location>
        <begin position="97"/>
        <end position="117"/>
    </location>
</feature>
<keyword evidence="8" id="KW-1185">Reference proteome</keyword>
<keyword evidence="5 6" id="KW-0472">Membrane</keyword>
<keyword evidence="2" id="KW-1003">Cell membrane</keyword>
<evidence type="ECO:0000256" key="5">
    <source>
        <dbReference type="ARBA" id="ARBA00023136"/>
    </source>
</evidence>
<proteinExistence type="predicted"/>
<keyword evidence="3 6" id="KW-0812">Transmembrane</keyword>
<gene>
    <name evidence="7" type="ORF">SAMN05877753_101285</name>
</gene>
<dbReference type="GO" id="GO:0005886">
    <property type="term" value="C:plasma membrane"/>
    <property type="evidence" value="ECO:0007669"/>
    <property type="project" value="UniProtKB-SubCell"/>
</dbReference>
<organism evidence="7 8">
    <name type="scientific">Bacillus oleivorans</name>
    <dbReference type="NCBI Taxonomy" id="1448271"/>
    <lineage>
        <taxon>Bacteria</taxon>
        <taxon>Bacillati</taxon>
        <taxon>Bacillota</taxon>
        <taxon>Bacilli</taxon>
        <taxon>Bacillales</taxon>
        <taxon>Bacillaceae</taxon>
        <taxon>Bacillus</taxon>
    </lineage>
</organism>
<dbReference type="InterPro" id="IPR005598">
    <property type="entry name" value="ATP_synth_I"/>
</dbReference>
<dbReference type="OrthoDB" id="2355635at2"/>
<dbReference type="EMBL" id="OAOP01000001">
    <property type="protein sequence ID" value="SNX66971.1"/>
    <property type="molecule type" value="Genomic_DNA"/>
</dbReference>
<evidence type="ECO:0000256" key="1">
    <source>
        <dbReference type="ARBA" id="ARBA00004651"/>
    </source>
</evidence>
<evidence type="ECO:0000313" key="7">
    <source>
        <dbReference type="EMBL" id="SNX66971.1"/>
    </source>
</evidence>
<sequence>MDDLKAIFIRGSKYILFLLSFYVLGWGFTPYQTIFAGLVLGTTLSLFNFWILVRKTIRFGEAVVQGQKAKGLGMLLRLATAALAVTIALRYPEVFDLITVIIGLMTFYIVIMIDLLLQSILKRNNGEER</sequence>
<feature type="transmembrane region" description="Helical" evidence="6">
    <location>
        <begin position="74"/>
        <end position="91"/>
    </location>
</feature>
<accession>A0A285CHA5</accession>
<comment type="subcellular location">
    <subcellularLocation>
        <location evidence="1">Cell membrane</location>
        <topology evidence="1">Multi-pass membrane protein</topology>
    </subcellularLocation>
</comment>
<dbReference type="Proteomes" id="UP000219546">
    <property type="component" value="Unassembled WGS sequence"/>
</dbReference>
<evidence type="ECO:0000256" key="3">
    <source>
        <dbReference type="ARBA" id="ARBA00022692"/>
    </source>
</evidence>